<keyword evidence="2" id="KW-0808">Transferase</keyword>
<dbReference type="CDD" id="cd03801">
    <property type="entry name" value="GT4_PimA-like"/>
    <property type="match status" value="1"/>
</dbReference>
<dbReference type="Gene3D" id="3.40.50.2000">
    <property type="entry name" value="Glycogen Phosphorylase B"/>
    <property type="match status" value="1"/>
</dbReference>
<dbReference type="EMBL" id="KF796593">
    <property type="protein sequence ID" value="AHN97613.1"/>
    <property type="molecule type" value="Genomic_DNA"/>
</dbReference>
<organism evidence="2">
    <name type="scientific">uncultured bacterium 12AC_lac13</name>
    <dbReference type="NCBI Taxonomy" id="1447233"/>
    <lineage>
        <taxon>Bacteria</taxon>
        <taxon>environmental samples</taxon>
    </lineage>
</organism>
<dbReference type="Pfam" id="PF00534">
    <property type="entry name" value="Glycos_transf_1"/>
    <property type="match status" value="1"/>
</dbReference>
<dbReference type="InterPro" id="IPR001296">
    <property type="entry name" value="Glyco_trans_1"/>
</dbReference>
<name>X2LBH6_9BACT</name>
<proteinExistence type="predicted"/>
<sequence length="392" mass="43278">MSERLPVLLDWPASSVHGWGILGLNLFMAWANDPDLQPLMGAPIVQSVLTGYDQSRVLALEEPIAESNRFQVNLGRFRGAAMRLDMPVVKGFGNGLIDPGGVTGTPNIGRCIFEDTRLEKVDDKLANCDILLCASRWNAELLKGKTRKRVEIIYEGVDNTIFRPGPRPGLLDQNKFYIFSGGKVEYRKGHDLVLLAFKEFSRRHDDAVLVTAWHSPWPQLSAGFRGKLNAPLELAADGTIHVKKWIASNGINPDKVIEIKQIHNTLMPGVLCDVDCAIFASRAEACTNLPAKEAMACGIPVVVAANTGMKDLIDGGNCIALKKQKPVHDFTECGTEQWGESDVEEIVQALEKLYADSSYRHKMGRDGAAWILAKSRTWAHHARQLKSLIMSL</sequence>
<accession>X2LBH6</accession>
<reference evidence="2" key="1">
    <citation type="submission" date="2013-10" db="EMBL/GenBank/DDBJ databases">
        <title>Functional metagenomics reveals novel beta-galactosidases not predictable from gene sequences.</title>
        <authorList>
            <person name="Cheng J."/>
            <person name="Engel K."/>
            <person name="Romantsov T."/>
            <person name="Neufeld J.D."/>
            <person name="Rose D.R."/>
            <person name="Charles T.C."/>
        </authorList>
    </citation>
    <scope>NUCLEOTIDE SEQUENCE</scope>
</reference>
<dbReference type="AlphaFoldDB" id="X2LBH6"/>
<protein>
    <submittedName>
        <fullName evidence="2">Glycosyl transferase</fullName>
    </submittedName>
</protein>
<evidence type="ECO:0000313" key="2">
    <source>
        <dbReference type="EMBL" id="AHN97613.1"/>
    </source>
</evidence>
<dbReference type="PANTHER" id="PTHR46656:SF3">
    <property type="entry name" value="PUTATIVE-RELATED"/>
    <property type="match status" value="1"/>
</dbReference>
<dbReference type="SUPFAM" id="SSF53756">
    <property type="entry name" value="UDP-Glycosyltransferase/glycogen phosphorylase"/>
    <property type="match status" value="1"/>
</dbReference>
<feature type="domain" description="Glycosyl transferase family 1" evidence="1">
    <location>
        <begin position="170"/>
        <end position="367"/>
    </location>
</feature>
<evidence type="ECO:0000259" key="1">
    <source>
        <dbReference type="Pfam" id="PF00534"/>
    </source>
</evidence>
<dbReference type="PANTHER" id="PTHR46656">
    <property type="entry name" value="PUTATIVE-RELATED"/>
    <property type="match status" value="1"/>
</dbReference>
<dbReference type="GO" id="GO:0016757">
    <property type="term" value="F:glycosyltransferase activity"/>
    <property type="evidence" value="ECO:0007669"/>
    <property type="project" value="InterPro"/>
</dbReference>